<sequence>MLKSAPHDMSGRPVRYYRYMPYKQFLRMVEVGRQTRRDFDAVDDMQDPKQSIYDICIRYLEHVDAEGEQKFVDYEEKIGTVEEALTVAFPEMSTALLQALKGKDYQFIRDVFRKHIPERQLHIAYGGGMARQFTPFVALSVGGPILSRIESERTGLEQVYVEAVIPTERMSFRDPNQDDYCEGEKEVFADELRLEDITSVVVSDSLLRDRFIDAEGSNVQQYAHSQGTLGSLYEEVEAWRWHTSIADYLPAAFIKTHSGRASS</sequence>
<dbReference type="AlphaFoldDB" id="A0A1F7VGE4"/>
<gene>
    <name evidence="1" type="ORF">A3I45_00130</name>
</gene>
<evidence type="ECO:0000313" key="2">
    <source>
        <dbReference type="Proteomes" id="UP000177574"/>
    </source>
</evidence>
<proteinExistence type="predicted"/>
<dbReference type="EMBL" id="MGET01000031">
    <property type="protein sequence ID" value="OGL89600.1"/>
    <property type="molecule type" value="Genomic_DNA"/>
</dbReference>
<name>A0A1F7VGE4_9BACT</name>
<accession>A0A1F7VGE4</accession>
<comment type="caution">
    <text evidence="1">The sequence shown here is derived from an EMBL/GenBank/DDBJ whole genome shotgun (WGS) entry which is preliminary data.</text>
</comment>
<protein>
    <submittedName>
        <fullName evidence="1">Uncharacterized protein</fullName>
    </submittedName>
</protein>
<dbReference type="Proteomes" id="UP000177574">
    <property type="component" value="Unassembled WGS sequence"/>
</dbReference>
<evidence type="ECO:0000313" key="1">
    <source>
        <dbReference type="EMBL" id="OGL89600.1"/>
    </source>
</evidence>
<reference evidence="1 2" key="1">
    <citation type="journal article" date="2016" name="Nat. Commun.">
        <title>Thousands of microbial genomes shed light on interconnected biogeochemical processes in an aquifer system.</title>
        <authorList>
            <person name="Anantharaman K."/>
            <person name="Brown C.T."/>
            <person name="Hug L.A."/>
            <person name="Sharon I."/>
            <person name="Castelle C.J."/>
            <person name="Probst A.J."/>
            <person name="Thomas B.C."/>
            <person name="Singh A."/>
            <person name="Wilkins M.J."/>
            <person name="Karaoz U."/>
            <person name="Brodie E.L."/>
            <person name="Williams K.H."/>
            <person name="Hubbard S.S."/>
            <person name="Banfield J.F."/>
        </authorList>
    </citation>
    <scope>NUCLEOTIDE SEQUENCE [LARGE SCALE GENOMIC DNA]</scope>
</reference>
<organism evidence="1 2">
    <name type="scientific">Candidatus Uhrbacteria bacterium RIFCSPLOWO2_02_FULL_53_10</name>
    <dbReference type="NCBI Taxonomy" id="1802411"/>
    <lineage>
        <taxon>Bacteria</taxon>
        <taxon>Candidatus Uhriibacteriota</taxon>
    </lineage>
</organism>